<feature type="transmembrane region" description="Helical" evidence="5">
    <location>
        <begin position="105"/>
        <end position="132"/>
    </location>
</feature>
<dbReference type="GO" id="GO:0016020">
    <property type="term" value="C:membrane"/>
    <property type="evidence" value="ECO:0007669"/>
    <property type="project" value="UniProtKB-SubCell"/>
</dbReference>
<evidence type="ECO:0000259" key="6">
    <source>
        <dbReference type="PROSITE" id="PS50262"/>
    </source>
</evidence>
<dbReference type="PANTHER" id="PTHR46641:SF18">
    <property type="entry name" value="G-PROTEIN COUPLED RECEPTORS FAMILY 1 PROFILE DOMAIN-CONTAINING PROTEIN"/>
    <property type="match status" value="1"/>
</dbReference>
<dbReference type="AlphaFoldDB" id="A0A0N4VNI0"/>
<keyword evidence="2 5" id="KW-0812">Transmembrane</keyword>
<evidence type="ECO:0000256" key="5">
    <source>
        <dbReference type="SAM" id="Phobius"/>
    </source>
</evidence>
<dbReference type="InterPro" id="IPR017452">
    <property type="entry name" value="GPCR_Rhodpsn_7TM"/>
</dbReference>
<dbReference type="InterPro" id="IPR052954">
    <property type="entry name" value="GPCR-Ligand_Int"/>
</dbReference>
<dbReference type="PROSITE" id="PS50262">
    <property type="entry name" value="G_PROTEIN_RECEP_F1_2"/>
    <property type="match status" value="1"/>
</dbReference>
<evidence type="ECO:0000313" key="8">
    <source>
        <dbReference type="Proteomes" id="UP000274131"/>
    </source>
</evidence>
<proteinExistence type="predicted"/>
<reference evidence="9" key="1">
    <citation type="submission" date="2017-02" db="UniProtKB">
        <authorList>
            <consortium name="WormBaseParasite"/>
        </authorList>
    </citation>
    <scope>IDENTIFICATION</scope>
</reference>
<dbReference type="WBParaSite" id="EVEC_0001254301-mRNA-1">
    <property type="protein sequence ID" value="EVEC_0001254301-mRNA-1"/>
    <property type="gene ID" value="EVEC_0001254301"/>
</dbReference>
<dbReference type="Gene3D" id="1.20.1070.10">
    <property type="entry name" value="Rhodopsin 7-helix transmembrane proteins"/>
    <property type="match status" value="1"/>
</dbReference>
<gene>
    <name evidence="7" type="ORF">EVEC_LOCUS11726</name>
</gene>
<evidence type="ECO:0000256" key="1">
    <source>
        <dbReference type="ARBA" id="ARBA00004370"/>
    </source>
</evidence>
<feature type="transmembrane region" description="Helical" evidence="5">
    <location>
        <begin position="250"/>
        <end position="277"/>
    </location>
</feature>
<keyword evidence="8" id="KW-1185">Reference proteome</keyword>
<dbReference type="SUPFAM" id="SSF81321">
    <property type="entry name" value="Family A G protein-coupled receptor-like"/>
    <property type="match status" value="1"/>
</dbReference>
<reference evidence="7 8" key="2">
    <citation type="submission" date="2018-10" db="EMBL/GenBank/DDBJ databases">
        <authorList>
            <consortium name="Pathogen Informatics"/>
        </authorList>
    </citation>
    <scope>NUCLEOTIDE SEQUENCE [LARGE SCALE GENOMIC DNA]</scope>
</reference>
<feature type="domain" description="G-protein coupled receptors family 1 profile" evidence="6">
    <location>
        <begin position="39"/>
        <end position="311"/>
    </location>
</feature>
<evidence type="ECO:0000313" key="7">
    <source>
        <dbReference type="EMBL" id="VDD96975.1"/>
    </source>
</evidence>
<evidence type="ECO:0000256" key="3">
    <source>
        <dbReference type="ARBA" id="ARBA00022989"/>
    </source>
</evidence>
<evidence type="ECO:0000256" key="2">
    <source>
        <dbReference type="ARBA" id="ARBA00022692"/>
    </source>
</evidence>
<organism evidence="9">
    <name type="scientific">Enterobius vermicularis</name>
    <name type="common">Human pinworm</name>
    <dbReference type="NCBI Taxonomy" id="51028"/>
    <lineage>
        <taxon>Eukaryota</taxon>
        <taxon>Metazoa</taxon>
        <taxon>Ecdysozoa</taxon>
        <taxon>Nematoda</taxon>
        <taxon>Chromadorea</taxon>
        <taxon>Rhabditida</taxon>
        <taxon>Spirurina</taxon>
        <taxon>Oxyuridomorpha</taxon>
        <taxon>Oxyuroidea</taxon>
        <taxon>Oxyuridae</taxon>
        <taxon>Enterobius</taxon>
    </lineage>
</organism>
<dbReference type="EMBL" id="UXUI01012581">
    <property type="protein sequence ID" value="VDD96975.1"/>
    <property type="molecule type" value="Genomic_DNA"/>
</dbReference>
<name>A0A0N4VNI0_ENTVE</name>
<evidence type="ECO:0000256" key="4">
    <source>
        <dbReference type="ARBA" id="ARBA00023136"/>
    </source>
</evidence>
<feature type="transmembrane region" description="Helical" evidence="5">
    <location>
        <begin position="206"/>
        <end position="230"/>
    </location>
</feature>
<dbReference type="PANTHER" id="PTHR46641">
    <property type="entry name" value="FMRFAMIDE RECEPTOR-RELATED"/>
    <property type="match status" value="1"/>
</dbReference>
<dbReference type="OrthoDB" id="5839164at2759"/>
<comment type="subcellular location">
    <subcellularLocation>
        <location evidence="1">Membrane</location>
    </subcellularLocation>
</comment>
<keyword evidence="4 5" id="KW-0472">Membrane</keyword>
<feature type="transmembrane region" description="Helical" evidence="5">
    <location>
        <begin position="297"/>
        <end position="314"/>
    </location>
</feature>
<dbReference type="Proteomes" id="UP000274131">
    <property type="component" value="Unassembled WGS sequence"/>
</dbReference>
<accession>A0A0N4VNI0</accession>
<protein>
    <submittedName>
        <fullName evidence="9">G_PROTEIN_RECEP_F1_2 domain-containing protein</fullName>
    </submittedName>
</protein>
<keyword evidence="3 5" id="KW-1133">Transmembrane helix</keyword>
<feature type="transmembrane region" description="Helical" evidence="5">
    <location>
        <begin position="144"/>
        <end position="167"/>
    </location>
</feature>
<evidence type="ECO:0000313" key="9">
    <source>
        <dbReference type="WBParaSite" id="EVEC_0001254301-mRNA-1"/>
    </source>
</evidence>
<sequence length="369" mass="42192">FFSVPISAHTPYYYSDCGTFERAINQYAIPLLQLLCLAGNFSNLLIYRLPYFDGSASVHFLRAKAIANIIFVQSRIFEVIHAWTIQPDVYFEPIYWKTKPYLMTIANISGTISTWMTLLVTIETVLCVLLPFAFRHYCTRKLSVVLLISSFLISSGVHLTFIFTHVVEASPAFLEFKFDSVPCYWFVKAYSMHIINDQAYKLYEKLYYWTQMALSIVLPTVTMLICSILVITRFTFKELGKSFSQRRRCVIMMTVSTTMSHLLLEGPASLTFGIAAIKGTGDMKINSTMCMINHSNNLLSIINATIPFFVYLICNKQFRCMASVFITAMCSTNPSHKRILLAQACARTRSITTRRTERKTSLVQLTYRS</sequence>